<reference evidence="1 2" key="1">
    <citation type="submission" date="2019-12" db="EMBL/GenBank/DDBJ databases">
        <authorList>
            <person name="Lee S.D."/>
        </authorList>
    </citation>
    <scope>NUCLEOTIDE SEQUENCE [LARGE SCALE GENOMIC DNA]</scope>
    <source>
        <strain evidence="1 2">GH1-50</strain>
    </source>
</reference>
<evidence type="ECO:0000313" key="1">
    <source>
        <dbReference type="EMBL" id="MXQ08318.1"/>
    </source>
</evidence>
<dbReference type="EMBL" id="WUPT01000002">
    <property type="protein sequence ID" value="MXQ08318.1"/>
    <property type="molecule type" value="Genomic_DNA"/>
</dbReference>
<dbReference type="AlphaFoldDB" id="A0A7C9N0T0"/>
<gene>
    <name evidence="1" type="ORF">GQ651_10725</name>
</gene>
<accession>A0A7C9N0T0</accession>
<dbReference type="Proteomes" id="UP000480350">
    <property type="component" value="Unassembled WGS sequence"/>
</dbReference>
<evidence type="ECO:0000313" key="2">
    <source>
        <dbReference type="Proteomes" id="UP000480350"/>
    </source>
</evidence>
<dbReference type="RefSeq" id="WP_160764250.1">
    <property type="nucleotide sequence ID" value="NZ_WUPT01000002.1"/>
</dbReference>
<protein>
    <recommendedName>
        <fullName evidence="3">Lipoprotein</fullName>
    </recommendedName>
</protein>
<comment type="caution">
    <text evidence="1">The sequence shown here is derived from an EMBL/GenBank/DDBJ whole genome shotgun (WGS) entry which is preliminary data.</text>
</comment>
<proteinExistence type="predicted"/>
<reference evidence="1 2" key="2">
    <citation type="submission" date="2020-03" db="EMBL/GenBank/DDBJ databases">
        <title>Kangsaoukella pontilimi gen. nov., sp. nov., a new member of the family Rhodobacteraceae isolated from a tidal mudflat.</title>
        <authorList>
            <person name="Kim I.S."/>
        </authorList>
    </citation>
    <scope>NUCLEOTIDE SEQUENCE [LARGE SCALE GENOMIC DNA]</scope>
    <source>
        <strain evidence="1 2">GH1-50</strain>
    </source>
</reference>
<evidence type="ECO:0008006" key="3">
    <source>
        <dbReference type="Google" id="ProtNLM"/>
    </source>
</evidence>
<name>A0A7C9N0T0_9RHOB</name>
<organism evidence="1 2">
    <name type="scientific">Kangsaoukella pontilimi</name>
    <dbReference type="NCBI Taxonomy" id="2691042"/>
    <lineage>
        <taxon>Bacteria</taxon>
        <taxon>Pseudomonadati</taxon>
        <taxon>Pseudomonadota</taxon>
        <taxon>Alphaproteobacteria</taxon>
        <taxon>Rhodobacterales</taxon>
        <taxon>Paracoccaceae</taxon>
        <taxon>Kangsaoukella</taxon>
    </lineage>
</organism>
<keyword evidence="2" id="KW-1185">Reference proteome</keyword>
<sequence>MRKHFCAMLLLALPACEDPTLNLGASISSSGVSVVPSVSGRAGGMTVAVSP</sequence>